<dbReference type="PANTHER" id="PTHR33695:SF1">
    <property type="entry name" value="LIPOPROTEIN SIGNAL PEPTIDASE"/>
    <property type="match status" value="1"/>
</dbReference>
<evidence type="ECO:0000256" key="3">
    <source>
        <dbReference type="ARBA" id="ARBA00022670"/>
    </source>
</evidence>
<protein>
    <recommendedName>
        <fullName evidence="9">Lipoprotein signal peptidase</fullName>
        <ecNumber evidence="9">3.4.23.36</ecNumber>
    </recommendedName>
    <alternativeName>
        <fullName evidence="9">Prolipoprotein signal peptidase</fullName>
    </alternativeName>
    <alternativeName>
        <fullName evidence="9">Signal peptidase II</fullName>
        <shortName evidence="9">SPase II</shortName>
    </alternativeName>
</protein>
<evidence type="ECO:0000256" key="5">
    <source>
        <dbReference type="ARBA" id="ARBA00022750"/>
    </source>
</evidence>
<gene>
    <name evidence="9 12" type="primary">lspA</name>
    <name evidence="12" type="ORF">U6A24_08990</name>
</gene>
<evidence type="ECO:0000313" key="12">
    <source>
        <dbReference type="EMBL" id="MEB3345593.1"/>
    </source>
</evidence>
<dbReference type="Pfam" id="PF01252">
    <property type="entry name" value="Peptidase_A8"/>
    <property type="match status" value="1"/>
</dbReference>
<proteinExistence type="inferred from homology"/>
<evidence type="ECO:0000256" key="11">
    <source>
        <dbReference type="RuleBase" id="RU004181"/>
    </source>
</evidence>
<dbReference type="RefSeq" id="WP_324179625.1">
    <property type="nucleotide sequence ID" value="NZ_BAABAW010000021.1"/>
</dbReference>
<evidence type="ECO:0000256" key="1">
    <source>
        <dbReference type="ARBA" id="ARBA00006139"/>
    </source>
</evidence>
<keyword evidence="3 9" id="KW-0645">Protease</keyword>
<feature type="transmembrane region" description="Helical" evidence="9">
    <location>
        <begin position="70"/>
        <end position="89"/>
    </location>
</feature>
<evidence type="ECO:0000256" key="9">
    <source>
        <dbReference type="HAMAP-Rule" id="MF_00161"/>
    </source>
</evidence>
<comment type="function">
    <text evidence="9 10">This protein specifically catalyzes the removal of signal peptides from prolipoproteins.</text>
</comment>
<keyword evidence="6 9" id="KW-0378">Hydrolase</keyword>
<dbReference type="PRINTS" id="PR00781">
    <property type="entry name" value="LIPOSIGPTASE"/>
</dbReference>
<dbReference type="InterPro" id="IPR001872">
    <property type="entry name" value="Peptidase_A8"/>
</dbReference>
<evidence type="ECO:0000256" key="6">
    <source>
        <dbReference type="ARBA" id="ARBA00022801"/>
    </source>
</evidence>
<comment type="pathway">
    <text evidence="9">Protein modification; lipoprotein biosynthesis (signal peptide cleavage).</text>
</comment>
<keyword evidence="8 9" id="KW-0472">Membrane</keyword>
<comment type="subcellular location">
    <subcellularLocation>
        <location evidence="9">Cell membrane</location>
        <topology evidence="9">Multi-pass membrane protein</topology>
    </subcellularLocation>
</comment>
<comment type="catalytic activity">
    <reaction evidence="9 10">
        <text>Release of signal peptides from bacterial membrane prolipoproteins. Hydrolyzes -Xaa-Yaa-Zaa-|-(S,diacylglyceryl)Cys-, in which Xaa is hydrophobic (preferably Leu), and Yaa (Ala or Ser) and Zaa (Gly or Ala) have small, neutral side chains.</text>
        <dbReference type="EC" id="3.4.23.36"/>
    </reaction>
</comment>
<dbReference type="HAMAP" id="MF_00161">
    <property type="entry name" value="LspA"/>
    <property type="match status" value="1"/>
</dbReference>
<comment type="caution">
    <text evidence="12">The sequence shown here is derived from an EMBL/GenBank/DDBJ whole genome shotgun (WGS) entry which is preliminary data.</text>
</comment>
<dbReference type="EC" id="3.4.23.36" evidence="9"/>
<evidence type="ECO:0000256" key="10">
    <source>
        <dbReference type="RuleBase" id="RU000594"/>
    </source>
</evidence>
<feature type="active site" evidence="9">
    <location>
        <position position="127"/>
    </location>
</feature>
<evidence type="ECO:0000256" key="8">
    <source>
        <dbReference type="ARBA" id="ARBA00023136"/>
    </source>
</evidence>
<dbReference type="Proteomes" id="UP001327027">
    <property type="component" value="Unassembled WGS sequence"/>
</dbReference>
<dbReference type="GO" id="GO:0004190">
    <property type="term" value="F:aspartic-type endopeptidase activity"/>
    <property type="evidence" value="ECO:0007669"/>
    <property type="project" value="UniProtKB-EC"/>
</dbReference>
<organism evidence="12 13">
    <name type="scientific">Aquimarina gracilis</name>
    <dbReference type="NCBI Taxonomy" id="874422"/>
    <lineage>
        <taxon>Bacteria</taxon>
        <taxon>Pseudomonadati</taxon>
        <taxon>Bacteroidota</taxon>
        <taxon>Flavobacteriia</taxon>
        <taxon>Flavobacteriales</taxon>
        <taxon>Flavobacteriaceae</taxon>
        <taxon>Aquimarina</taxon>
    </lineage>
</organism>
<feature type="transmembrane region" description="Helical" evidence="9">
    <location>
        <begin position="101"/>
        <end position="120"/>
    </location>
</feature>
<dbReference type="PROSITE" id="PS00855">
    <property type="entry name" value="SPASE_II"/>
    <property type="match status" value="1"/>
</dbReference>
<keyword evidence="4 9" id="KW-0812">Transmembrane</keyword>
<comment type="similarity">
    <text evidence="1 9 11">Belongs to the peptidase A8 family.</text>
</comment>
<keyword evidence="7 9" id="KW-1133">Transmembrane helix</keyword>
<dbReference type="PANTHER" id="PTHR33695">
    <property type="entry name" value="LIPOPROTEIN SIGNAL PEPTIDASE"/>
    <property type="match status" value="1"/>
</dbReference>
<comment type="caution">
    <text evidence="9">Lacks conserved residue(s) required for the propagation of feature annotation.</text>
</comment>
<evidence type="ECO:0000256" key="4">
    <source>
        <dbReference type="ARBA" id="ARBA00022692"/>
    </source>
</evidence>
<sequence>MKIQITQKLRLLAILSLVLLNISCDQISKTVVRKTIEPYQRIQVFKNNFVLTKVENTGAAYSLGADLMPIHKILLLQILPVIVLLILLWQILIKTNYSKETIIGFTFIIGGGIGNLFDRIVYGSVTDFLILDLGIIKTEIFNMAEVSIMLGSLLVLGAALFNKKEAAFKEKQV</sequence>
<evidence type="ECO:0000313" key="13">
    <source>
        <dbReference type="Proteomes" id="UP001327027"/>
    </source>
</evidence>
<name>A0ABU5ZUB9_9FLAO</name>
<keyword evidence="13" id="KW-1185">Reference proteome</keyword>
<dbReference type="EMBL" id="JAYKLX010000004">
    <property type="protein sequence ID" value="MEB3345593.1"/>
    <property type="molecule type" value="Genomic_DNA"/>
</dbReference>
<evidence type="ECO:0000256" key="7">
    <source>
        <dbReference type="ARBA" id="ARBA00022989"/>
    </source>
</evidence>
<dbReference type="NCBIfam" id="TIGR00077">
    <property type="entry name" value="lspA"/>
    <property type="match status" value="1"/>
</dbReference>
<keyword evidence="5 9" id="KW-0064">Aspartyl protease</keyword>
<accession>A0ABU5ZUB9</accession>
<evidence type="ECO:0000256" key="2">
    <source>
        <dbReference type="ARBA" id="ARBA00022475"/>
    </source>
</evidence>
<feature type="transmembrane region" description="Helical" evidence="9">
    <location>
        <begin position="140"/>
        <end position="161"/>
    </location>
</feature>
<keyword evidence="2 9" id="KW-1003">Cell membrane</keyword>
<reference evidence="12 13" key="1">
    <citation type="journal article" date="2013" name="Int. J. Syst. Evol. Microbiol.">
        <title>Aquimarina gracilis sp. nov., isolated from the gut microflora of a mussel, Mytilus coruscus, and emended description of Aquimarina spongiae.</title>
        <authorList>
            <person name="Park S.C."/>
            <person name="Choe H.N."/>
            <person name="Baik K.S."/>
            <person name="Seong C.N."/>
        </authorList>
    </citation>
    <scope>NUCLEOTIDE SEQUENCE [LARGE SCALE GENOMIC DNA]</scope>
    <source>
        <strain evidence="12 13">PSC32</strain>
    </source>
</reference>